<reference evidence="1 2" key="1">
    <citation type="submission" date="2023-08" db="EMBL/GenBank/DDBJ databases">
        <title>Pleionea litopenaei sp. nov., isolated from stomach of juvenile Litopenaeus vannamei.</title>
        <authorList>
            <person name="Rho A.M."/>
            <person name="Hwang C.Y."/>
        </authorList>
    </citation>
    <scope>NUCLEOTIDE SEQUENCE [LARGE SCALE GENOMIC DNA]</scope>
    <source>
        <strain evidence="1 2">HL-JVS1</strain>
    </source>
</reference>
<keyword evidence="2" id="KW-1185">Reference proteome</keyword>
<protein>
    <submittedName>
        <fullName evidence="1">Uncharacterized protein</fullName>
    </submittedName>
</protein>
<dbReference type="AlphaFoldDB" id="A0AA51RQ72"/>
<dbReference type="Gene3D" id="1.10.10.10">
    <property type="entry name" value="Winged helix-like DNA-binding domain superfamily/Winged helix DNA-binding domain"/>
    <property type="match status" value="1"/>
</dbReference>
<dbReference type="Proteomes" id="UP001239782">
    <property type="component" value="Chromosome"/>
</dbReference>
<name>A0AA51RQ72_9GAMM</name>
<gene>
    <name evidence="1" type="ORF">Q9312_10325</name>
</gene>
<dbReference type="RefSeq" id="WP_309200761.1">
    <property type="nucleotide sequence ID" value="NZ_CP133548.1"/>
</dbReference>
<sequence length="114" mass="13354">MTKDNMKPSNEKEIPARSFTRVLSLVIALEKIERPDLKKLMDDTGIPERSIHAMFGRLHREYFMVIERVDGRRHGFYKVANWGMLNRERILDLAQTETAEAPLEDEPELDFQPI</sequence>
<proteinExistence type="predicted"/>
<dbReference type="KEGG" id="plei:Q9312_10325"/>
<evidence type="ECO:0000313" key="2">
    <source>
        <dbReference type="Proteomes" id="UP001239782"/>
    </source>
</evidence>
<evidence type="ECO:0000313" key="1">
    <source>
        <dbReference type="EMBL" id="WMS85608.1"/>
    </source>
</evidence>
<accession>A0AA51RQ72</accession>
<dbReference type="EMBL" id="CP133548">
    <property type="protein sequence ID" value="WMS85608.1"/>
    <property type="molecule type" value="Genomic_DNA"/>
</dbReference>
<dbReference type="InterPro" id="IPR036388">
    <property type="entry name" value="WH-like_DNA-bd_sf"/>
</dbReference>
<organism evidence="1 2">
    <name type="scientific">Pleionea litopenaei</name>
    <dbReference type="NCBI Taxonomy" id="3070815"/>
    <lineage>
        <taxon>Bacteria</taxon>
        <taxon>Pseudomonadati</taxon>
        <taxon>Pseudomonadota</taxon>
        <taxon>Gammaproteobacteria</taxon>
        <taxon>Oceanospirillales</taxon>
        <taxon>Pleioneaceae</taxon>
        <taxon>Pleionea</taxon>
    </lineage>
</organism>